<keyword evidence="5" id="KW-0677">Repeat</keyword>
<dbReference type="PANTHER" id="PTHR43099">
    <property type="entry name" value="UPF0053 PROTEIN YRKA"/>
    <property type="match status" value="1"/>
</dbReference>
<keyword evidence="3" id="KW-1003">Cell membrane</keyword>
<dbReference type="EMBL" id="CP129013">
    <property type="protein sequence ID" value="WLR41238.1"/>
    <property type="molecule type" value="Genomic_DNA"/>
</dbReference>
<evidence type="ECO:0000256" key="6">
    <source>
        <dbReference type="ARBA" id="ARBA00022989"/>
    </source>
</evidence>
<dbReference type="InterPro" id="IPR051676">
    <property type="entry name" value="UPF0053_domain"/>
</dbReference>
<dbReference type="InterPro" id="IPR002550">
    <property type="entry name" value="CNNM"/>
</dbReference>
<proteinExistence type="inferred from homology"/>
<reference evidence="14 15" key="1">
    <citation type="submission" date="2023-06" db="EMBL/GenBank/DDBJ databases">
        <title>Five Gram-positive bacteria isolated from mangrove sediments in Shenzhen, Guangdong, China.</title>
        <authorList>
            <person name="Yu S."/>
            <person name="Zheng W."/>
            <person name="Huang Y."/>
        </authorList>
    </citation>
    <scope>NUCLEOTIDE SEQUENCE [LARGE SCALE GENOMIC DNA]</scope>
    <source>
        <strain evidence="14 15">SaN35-3</strain>
    </source>
</reference>
<dbReference type="Gene3D" id="3.30.465.10">
    <property type="match status" value="1"/>
</dbReference>
<evidence type="ECO:0000259" key="12">
    <source>
        <dbReference type="PROSITE" id="PS51371"/>
    </source>
</evidence>
<dbReference type="RefSeq" id="WP_226540200.1">
    <property type="nucleotide sequence ID" value="NZ_CP129013.1"/>
</dbReference>
<dbReference type="PANTHER" id="PTHR43099:SF2">
    <property type="entry name" value="UPF0053 PROTEIN YRKA"/>
    <property type="match status" value="1"/>
</dbReference>
<dbReference type="PROSITE" id="PS51371">
    <property type="entry name" value="CBS"/>
    <property type="match status" value="2"/>
</dbReference>
<evidence type="ECO:0000259" key="13">
    <source>
        <dbReference type="PROSITE" id="PS51846"/>
    </source>
</evidence>
<evidence type="ECO:0000256" key="8">
    <source>
        <dbReference type="ARBA" id="ARBA00023136"/>
    </source>
</evidence>
<dbReference type="InterPro" id="IPR046342">
    <property type="entry name" value="CBS_dom_sf"/>
</dbReference>
<name>A0ABY9JSK8_9BACI</name>
<dbReference type="Pfam" id="PF01595">
    <property type="entry name" value="CNNM"/>
    <property type="match status" value="1"/>
</dbReference>
<dbReference type="InterPro" id="IPR000644">
    <property type="entry name" value="CBS_dom"/>
</dbReference>
<evidence type="ECO:0000313" key="15">
    <source>
        <dbReference type="Proteomes" id="UP001197974"/>
    </source>
</evidence>
<gene>
    <name evidence="14" type="ORF">LC087_09810</name>
</gene>
<evidence type="ECO:0000313" key="14">
    <source>
        <dbReference type="EMBL" id="WLR41238.1"/>
    </source>
</evidence>
<dbReference type="Pfam" id="PF03471">
    <property type="entry name" value="CorC_HlyC"/>
    <property type="match status" value="1"/>
</dbReference>
<dbReference type="Gene3D" id="3.10.580.10">
    <property type="entry name" value="CBS-domain"/>
    <property type="match status" value="1"/>
</dbReference>
<comment type="similarity">
    <text evidence="2">Belongs to the UPF0053 family.</text>
</comment>
<dbReference type="Pfam" id="PF00571">
    <property type="entry name" value="CBS"/>
    <property type="match status" value="2"/>
</dbReference>
<dbReference type="InterPro" id="IPR005170">
    <property type="entry name" value="Transptr-assoc_dom"/>
</dbReference>
<dbReference type="CDD" id="cd04590">
    <property type="entry name" value="CBS_pair_CorC_HlyC_assoc"/>
    <property type="match status" value="1"/>
</dbReference>
<feature type="transmembrane region" description="Helical" evidence="11">
    <location>
        <begin position="97"/>
        <end position="118"/>
    </location>
</feature>
<feature type="transmembrane region" description="Helical" evidence="11">
    <location>
        <begin position="6"/>
        <end position="27"/>
    </location>
</feature>
<keyword evidence="8 10" id="KW-0472">Membrane</keyword>
<dbReference type="InterPro" id="IPR044751">
    <property type="entry name" value="Ion_transp-like_CBS"/>
</dbReference>
<dbReference type="InterPro" id="IPR036318">
    <property type="entry name" value="FAD-bd_PCMH-like_sf"/>
</dbReference>
<sequence>MILVKFLAVALLISLTGFFVATEYAIVKVRRTRIKQLVDEGSSNARALLKIIDNLDEYLSACQLGVTITALGLGWLGESTIKAVLDPLVGALPLNQSITTILSVGVAFAFITFLNVVFGELAPKRIAIQKAEVIGLRLAKPLLMFKKVMYPFIVILNQSARIVSGMLGVKNTQGAEAALSEEELRIILSESYKSGEINQSEYQYVERIFNFDNRVAHEIMVPRTEMRTLTTNSTVPECLNYMKRERFSRYPVIEADKDHIIGVVHLKDLFYGIQKINIDELSLSQFTRPVITVLETISINELLLKMQSEQSHMAILVDEYGGTSGLVTVEDILEEIVGEIKDEFDEDEISDIQKKDEDFYIVDGKLLLEEISDILNVQIKDEDVDTIGGWLLKKKFNIEEGEEIIEGAFSFKVIEKENYHIKTVEVRKNTL</sequence>
<keyword evidence="7 9" id="KW-0129">CBS domain</keyword>
<evidence type="ECO:0000256" key="5">
    <source>
        <dbReference type="ARBA" id="ARBA00022737"/>
    </source>
</evidence>
<evidence type="ECO:0000256" key="9">
    <source>
        <dbReference type="PROSITE-ProRule" id="PRU00703"/>
    </source>
</evidence>
<keyword evidence="6 10" id="KW-1133">Transmembrane helix</keyword>
<dbReference type="SUPFAM" id="SSF54631">
    <property type="entry name" value="CBS-domain pair"/>
    <property type="match status" value="1"/>
</dbReference>
<protein>
    <submittedName>
        <fullName evidence="14">Hemolysin family protein</fullName>
    </submittedName>
</protein>
<evidence type="ECO:0000256" key="10">
    <source>
        <dbReference type="PROSITE-ProRule" id="PRU01193"/>
    </source>
</evidence>
<evidence type="ECO:0000256" key="2">
    <source>
        <dbReference type="ARBA" id="ARBA00006337"/>
    </source>
</evidence>
<dbReference type="SUPFAM" id="SSF56176">
    <property type="entry name" value="FAD-binding/transporter-associated domain-like"/>
    <property type="match status" value="1"/>
</dbReference>
<comment type="subcellular location">
    <subcellularLocation>
        <location evidence="1">Cell membrane</location>
        <topology evidence="1">Multi-pass membrane protein</topology>
    </subcellularLocation>
</comment>
<evidence type="ECO:0000256" key="7">
    <source>
        <dbReference type="ARBA" id="ARBA00023122"/>
    </source>
</evidence>
<evidence type="ECO:0000256" key="1">
    <source>
        <dbReference type="ARBA" id="ARBA00004651"/>
    </source>
</evidence>
<organism evidence="14 15">
    <name type="scientific">Bacillus carboniphilus</name>
    <dbReference type="NCBI Taxonomy" id="86663"/>
    <lineage>
        <taxon>Bacteria</taxon>
        <taxon>Bacillati</taxon>
        <taxon>Bacillota</taxon>
        <taxon>Bacilli</taxon>
        <taxon>Bacillales</taxon>
        <taxon>Bacillaceae</taxon>
        <taxon>Bacillus</taxon>
    </lineage>
</organism>
<evidence type="ECO:0000256" key="11">
    <source>
        <dbReference type="SAM" id="Phobius"/>
    </source>
</evidence>
<dbReference type="SMART" id="SM01091">
    <property type="entry name" value="CorC_HlyC"/>
    <property type="match status" value="1"/>
</dbReference>
<feature type="transmembrane region" description="Helical" evidence="11">
    <location>
        <begin position="58"/>
        <end position="77"/>
    </location>
</feature>
<dbReference type="SMART" id="SM00116">
    <property type="entry name" value="CBS"/>
    <property type="match status" value="2"/>
</dbReference>
<accession>A0ABY9JSK8</accession>
<feature type="domain" description="CBS" evidence="12">
    <location>
        <begin position="220"/>
        <end position="280"/>
    </location>
</feature>
<feature type="domain" description="CNNM transmembrane" evidence="13">
    <location>
        <begin position="1"/>
        <end position="201"/>
    </location>
</feature>
<dbReference type="PROSITE" id="PS51846">
    <property type="entry name" value="CNNM"/>
    <property type="match status" value="1"/>
</dbReference>
<keyword evidence="4 10" id="KW-0812">Transmembrane</keyword>
<evidence type="ECO:0000256" key="3">
    <source>
        <dbReference type="ARBA" id="ARBA00022475"/>
    </source>
</evidence>
<dbReference type="InterPro" id="IPR016169">
    <property type="entry name" value="FAD-bd_PCMH_sub2"/>
</dbReference>
<dbReference type="Proteomes" id="UP001197974">
    <property type="component" value="Chromosome"/>
</dbReference>
<feature type="domain" description="CBS" evidence="12">
    <location>
        <begin position="286"/>
        <end position="343"/>
    </location>
</feature>
<keyword evidence="15" id="KW-1185">Reference proteome</keyword>
<evidence type="ECO:0000256" key="4">
    <source>
        <dbReference type="ARBA" id="ARBA00022692"/>
    </source>
</evidence>